<feature type="transmembrane region" description="Helical" evidence="2">
    <location>
        <begin position="65"/>
        <end position="95"/>
    </location>
</feature>
<dbReference type="InterPro" id="IPR045931">
    <property type="entry name" value="DUF6350"/>
</dbReference>
<keyword evidence="2" id="KW-1133">Transmembrane helix</keyword>
<sequence>MRDRSESAGRHDTVPLDLSRPAGPDDPRRSRQVEARRPHSGRAPVGPPGVPRQREPVPDRRRAPLAVAAVINTFWAAAVVVVPILALALLAPAIWSAGPSLGAARIGLAMWLLSLGTPLSTSVGTIALAPLGIGAFALWRVMRAGVHTTRAIGARGNGRPRHAVVIGAACGLVYGVLAGLVGWFVNSDVVGVAPLRAALQGLVLGGVAGILGAIKATGSTRTLARRVPRVVRDGTRTGVVAALLVIGAGAGVIGLAIATHYEVAGKILEQYKPGGAGNQAGVTLASLVLAPNFAVWAASYLVGPGFALGTDSVVRASGVAIGGLPAIPAFAALPTGPLTGVATMLLGVPVLAGMTAGWLLVRRRLRPRQGLVPVVHWGHVLTSSIVAGPVAGVLLGIACLFSGGPLGDGKLAQIGPDALRVALVATGVITIGTVLGAIGTRAARGLGGLGALTGRPASAERPVEG</sequence>
<keyword evidence="4" id="KW-1185">Reference proteome</keyword>
<evidence type="ECO:0000256" key="1">
    <source>
        <dbReference type="SAM" id="MobiDB-lite"/>
    </source>
</evidence>
<keyword evidence="2" id="KW-0472">Membrane</keyword>
<keyword evidence="2" id="KW-0812">Transmembrane</keyword>
<evidence type="ECO:0008006" key="5">
    <source>
        <dbReference type="Google" id="ProtNLM"/>
    </source>
</evidence>
<feature type="transmembrane region" description="Helical" evidence="2">
    <location>
        <begin position="313"/>
        <end position="333"/>
    </location>
</feature>
<feature type="transmembrane region" description="Helical" evidence="2">
    <location>
        <begin position="281"/>
        <end position="301"/>
    </location>
</feature>
<evidence type="ECO:0000256" key="2">
    <source>
        <dbReference type="SAM" id="Phobius"/>
    </source>
</evidence>
<reference evidence="3 4" key="1">
    <citation type="submission" date="2020-08" db="EMBL/GenBank/DDBJ databases">
        <title>Sequencing the genomes of 1000 actinobacteria strains.</title>
        <authorList>
            <person name="Klenk H.-P."/>
        </authorList>
    </citation>
    <scope>NUCLEOTIDE SEQUENCE [LARGE SCALE GENOMIC DNA]</scope>
    <source>
        <strain evidence="3 4">DSM 45362</strain>
    </source>
</reference>
<name>A0A841BY33_9ACTN</name>
<gene>
    <name evidence="3" type="ORF">F4553_004960</name>
</gene>
<accession>A0A841BY33</accession>
<dbReference type="Pfam" id="PF19877">
    <property type="entry name" value="DUF6350"/>
    <property type="match status" value="1"/>
</dbReference>
<dbReference type="AlphaFoldDB" id="A0A841BY33"/>
<feature type="transmembrane region" description="Helical" evidence="2">
    <location>
        <begin position="339"/>
        <end position="361"/>
    </location>
</feature>
<evidence type="ECO:0000313" key="3">
    <source>
        <dbReference type="EMBL" id="MBB5871581.1"/>
    </source>
</evidence>
<feature type="compositionally biased region" description="Basic and acidic residues" evidence="1">
    <location>
        <begin position="1"/>
        <end position="14"/>
    </location>
</feature>
<protein>
    <recommendedName>
        <fullName evidence="5">Integral membrane protein</fullName>
    </recommendedName>
</protein>
<feature type="transmembrane region" description="Helical" evidence="2">
    <location>
        <begin position="115"/>
        <end position="142"/>
    </location>
</feature>
<proteinExistence type="predicted"/>
<dbReference type="Proteomes" id="UP000587527">
    <property type="component" value="Unassembled WGS sequence"/>
</dbReference>
<evidence type="ECO:0000313" key="4">
    <source>
        <dbReference type="Proteomes" id="UP000587527"/>
    </source>
</evidence>
<organism evidence="3 4">
    <name type="scientific">Allocatelliglobosispora scoriae</name>
    <dbReference type="NCBI Taxonomy" id="643052"/>
    <lineage>
        <taxon>Bacteria</taxon>
        <taxon>Bacillati</taxon>
        <taxon>Actinomycetota</taxon>
        <taxon>Actinomycetes</taxon>
        <taxon>Micromonosporales</taxon>
        <taxon>Micromonosporaceae</taxon>
        <taxon>Allocatelliglobosispora</taxon>
    </lineage>
</organism>
<feature type="transmembrane region" description="Helical" evidence="2">
    <location>
        <begin position="381"/>
        <end position="406"/>
    </location>
</feature>
<dbReference type="EMBL" id="JACHMN010000002">
    <property type="protein sequence ID" value="MBB5871581.1"/>
    <property type="molecule type" value="Genomic_DNA"/>
</dbReference>
<feature type="region of interest" description="Disordered" evidence="1">
    <location>
        <begin position="1"/>
        <end position="58"/>
    </location>
</feature>
<feature type="transmembrane region" description="Helical" evidence="2">
    <location>
        <begin position="239"/>
        <end position="261"/>
    </location>
</feature>
<feature type="transmembrane region" description="Helical" evidence="2">
    <location>
        <begin position="163"/>
        <end position="185"/>
    </location>
</feature>
<comment type="caution">
    <text evidence="3">The sequence shown here is derived from an EMBL/GenBank/DDBJ whole genome shotgun (WGS) entry which is preliminary data.</text>
</comment>
<feature type="compositionally biased region" description="Basic and acidic residues" evidence="1">
    <location>
        <begin position="23"/>
        <end position="37"/>
    </location>
</feature>
<feature type="transmembrane region" description="Helical" evidence="2">
    <location>
        <begin position="197"/>
        <end position="218"/>
    </location>
</feature>
<feature type="transmembrane region" description="Helical" evidence="2">
    <location>
        <begin position="418"/>
        <end position="438"/>
    </location>
</feature>
<dbReference type="RefSeq" id="WP_184839745.1">
    <property type="nucleotide sequence ID" value="NZ_JACHMN010000002.1"/>
</dbReference>